<keyword evidence="3" id="KW-0687">Ribonucleoprotein</keyword>
<dbReference type="InterPro" id="IPR000307">
    <property type="entry name" value="Ribosomal_bS16"/>
</dbReference>
<dbReference type="NCBIfam" id="TIGR00002">
    <property type="entry name" value="S16"/>
    <property type="match status" value="1"/>
</dbReference>
<dbReference type="InterPro" id="IPR020592">
    <property type="entry name" value="Ribosomal_bS16_CS"/>
</dbReference>
<evidence type="ECO:0000313" key="4">
    <source>
        <dbReference type="EMBL" id="QCI05062.1"/>
    </source>
</evidence>
<gene>
    <name evidence="4" type="primary">rps16</name>
</gene>
<dbReference type="Pfam" id="PF00886">
    <property type="entry name" value="Ribosomal_S16"/>
    <property type="match status" value="1"/>
</dbReference>
<keyword evidence="4" id="KW-0934">Plastid</keyword>
<dbReference type="AlphaFoldDB" id="A0A4D6WPA9"/>
<evidence type="ECO:0000256" key="2">
    <source>
        <dbReference type="ARBA" id="ARBA00022980"/>
    </source>
</evidence>
<dbReference type="InterPro" id="IPR023803">
    <property type="entry name" value="Ribosomal_bS16_dom_sf"/>
</dbReference>
<dbReference type="PROSITE" id="PS00732">
    <property type="entry name" value="RIBOSOMAL_S16"/>
    <property type="match status" value="1"/>
</dbReference>
<dbReference type="GO" id="GO:0005739">
    <property type="term" value="C:mitochondrion"/>
    <property type="evidence" value="ECO:0007669"/>
    <property type="project" value="GOC"/>
</dbReference>
<dbReference type="GO" id="GO:0003735">
    <property type="term" value="F:structural constituent of ribosome"/>
    <property type="evidence" value="ECO:0007669"/>
    <property type="project" value="InterPro"/>
</dbReference>
<evidence type="ECO:0000256" key="1">
    <source>
        <dbReference type="ARBA" id="ARBA00006668"/>
    </source>
</evidence>
<dbReference type="GO" id="GO:0032543">
    <property type="term" value="P:mitochondrial translation"/>
    <property type="evidence" value="ECO:0007669"/>
    <property type="project" value="TreeGrafter"/>
</dbReference>
<protein>
    <submittedName>
        <fullName evidence="4">Ribosomal protein S16</fullName>
    </submittedName>
</protein>
<dbReference type="PANTHER" id="PTHR12919">
    <property type="entry name" value="30S RIBOSOMAL PROTEIN S16"/>
    <property type="match status" value="1"/>
</dbReference>
<name>A0A4D6WPA9_9FLOR</name>
<comment type="similarity">
    <text evidence="1">Belongs to the bacterial ribosomal protein bS16 family.</text>
</comment>
<accession>A0A4D6WPA9</accession>
<reference evidence="4" key="1">
    <citation type="journal article" date="2019" name="Mol. Phylogenet. Evol.">
        <title>Morphological evolution and classification of the red algal order Ceramiales inferred using plastid phylogenomics.</title>
        <authorList>
            <person name="Diaz-Tapia P."/>
            <person name="Pasella M.M."/>
            <person name="Verbruggen H."/>
            <person name="Maggs C.A."/>
        </authorList>
    </citation>
    <scope>NUCLEOTIDE SEQUENCE</scope>
    <source>
        <strain evidence="4">PD2927</strain>
    </source>
</reference>
<sequence length="80" mass="9390">MLKIRLKRLGRKKKPSYRVIAIDSRKRRDGQPLEELGFYNSLTKNSKLNLIKIQEYIKNGAHLTDTVKYLFNQALSNNKI</sequence>
<proteinExistence type="inferred from homology"/>
<reference evidence="4" key="2">
    <citation type="submission" date="2019-04" db="EMBL/GenBank/DDBJ databases">
        <authorList>
            <person name="Pasella M."/>
        </authorList>
    </citation>
    <scope>NUCLEOTIDE SEQUENCE</scope>
    <source>
        <strain evidence="4">PD2927</strain>
    </source>
</reference>
<dbReference type="GO" id="GO:0015935">
    <property type="term" value="C:small ribosomal subunit"/>
    <property type="evidence" value="ECO:0007669"/>
    <property type="project" value="TreeGrafter"/>
</dbReference>
<dbReference type="HAMAP" id="MF_00385">
    <property type="entry name" value="Ribosomal_bS16"/>
    <property type="match status" value="1"/>
</dbReference>
<organism evidence="4">
    <name type="scientific">Callithamnion tetricum</name>
    <dbReference type="NCBI Taxonomy" id="193179"/>
    <lineage>
        <taxon>Eukaryota</taxon>
        <taxon>Rhodophyta</taxon>
        <taxon>Florideophyceae</taxon>
        <taxon>Rhodymeniophycidae</taxon>
        <taxon>Ceramiales</taxon>
        <taxon>Callithamniaceae</taxon>
        <taxon>Callithamnion</taxon>
    </lineage>
</organism>
<dbReference type="PANTHER" id="PTHR12919:SF20">
    <property type="entry name" value="SMALL RIBOSOMAL SUBUNIT PROTEIN BS16M"/>
    <property type="match status" value="1"/>
</dbReference>
<dbReference type="SUPFAM" id="SSF54565">
    <property type="entry name" value="Ribosomal protein S16"/>
    <property type="match status" value="1"/>
</dbReference>
<evidence type="ECO:0000256" key="3">
    <source>
        <dbReference type="ARBA" id="ARBA00023274"/>
    </source>
</evidence>
<geneLocation type="plastid" evidence="4"/>
<keyword evidence="2 4" id="KW-0689">Ribosomal protein</keyword>
<dbReference type="EMBL" id="MK814616">
    <property type="protein sequence ID" value="QCI05062.1"/>
    <property type="molecule type" value="Genomic_DNA"/>
</dbReference>
<dbReference type="Gene3D" id="3.30.1320.10">
    <property type="match status" value="1"/>
</dbReference>